<sequence length="444" mass="48053">MMDRKKAAIGIAVPVLLAGMYAWAGPGNSITMQNKISTGVVNISLEEYQDVDGREESYQNNQVIVPGQTVSKIPEIRCLAEPCYVRCSVKWDLPGRDKVSETFPVTDGCIRGIGEGWVEAGGYWYYTKALGNSECVRLFDGIRFPEFSAGDMCGQEIDVIISADAIQAANFTPDFKSADPWDGSGKILESWKTRNGSKDEVSQESPNVRIFFKGDAEEMVTDADNLFRVFGEFMPGDTKEGKLIIQNTTDRQQRVYLAMGRPPQDENSLKLLEEVNITVSNDGDIIYTGPASGLAGQDERLLGLYEAGGGSTLAFKLEVPGNVDNSLALTAAKTDWTFRAEAEGGTEDPAERESKGNTDAGGNETNKNNKNDKGDSSGKGNRGSSSKNDAGETDGSGYKNEGGLRVYAPKTGDTGYMPAVKYFACMVMGLITALVMKKKRRAGT</sequence>
<evidence type="ECO:0000313" key="1">
    <source>
        <dbReference type="EMBL" id="TGY00859.1"/>
    </source>
</evidence>
<name>A0AC61R3V0_9FIRM</name>
<reference evidence="1" key="1">
    <citation type="submission" date="2019-04" db="EMBL/GenBank/DDBJ databases">
        <title>Microbes associate with the intestines of laboratory mice.</title>
        <authorList>
            <person name="Navarre W."/>
            <person name="Wong E."/>
            <person name="Huang K."/>
            <person name="Tropini C."/>
            <person name="Ng K."/>
            <person name="Yu B."/>
        </authorList>
    </citation>
    <scope>NUCLEOTIDE SEQUENCE</scope>
    <source>
        <strain evidence="1">NM72_1-8</strain>
    </source>
</reference>
<protein>
    <submittedName>
        <fullName evidence="1">Uncharacterized protein</fullName>
    </submittedName>
</protein>
<accession>A0AC61R3V0</accession>
<gene>
    <name evidence="1" type="ORF">E5357_01460</name>
</gene>
<organism evidence="1 2">
    <name type="scientific">Hominisplanchenecus murintestinalis</name>
    <dbReference type="NCBI Taxonomy" id="2941517"/>
    <lineage>
        <taxon>Bacteria</taxon>
        <taxon>Bacillati</taxon>
        <taxon>Bacillota</taxon>
        <taxon>Clostridia</taxon>
        <taxon>Lachnospirales</taxon>
        <taxon>Lachnospiraceae</taxon>
        <taxon>Hominisplanchenecus</taxon>
    </lineage>
</organism>
<comment type="caution">
    <text evidence="1">The sequence shown here is derived from an EMBL/GenBank/DDBJ whole genome shotgun (WGS) entry which is preliminary data.</text>
</comment>
<dbReference type="Proteomes" id="UP000307720">
    <property type="component" value="Unassembled WGS sequence"/>
</dbReference>
<evidence type="ECO:0000313" key="2">
    <source>
        <dbReference type="Proteomes" id="UP000307720"/>
    </source>
</evidence>
<keyword evidence="2" id="KW-1185">Reference proteome</keyword>
<dbReference type="EMBL" id="SRZB01000001">
    <property type="protein sequence ID" value="TGY00859.1"/>
    <property type="molecule type" value="Genomic_DNA"/>
</dbReference>
<proteinExistence type="predicted"/>